<keyword evidence="7" id="KW-1015">Disulfide bond</keyword>
<evidence type="ECO:0000256" key="10">
    <source>
        <dbReference type="ARBA" id="ARBA00023319"/>
    </source>
</evidence>
<dbReference type="PANTHER" id="PTHR25466:SF14">
    <property type="entry name" value="BUTYROPHILIN SUBFAMILY 2 MEMBER A2-LIKE-RELATED"/>
    <property type="match status" value="1"/>
</dbReference>
<accession>A0A672GAR2</accession>
<reference evidence="13" key="2">
    <citation type="submission" date="2025-08" db="UniProtKB">
        <authorList>
            <consortium name="Ensembl"/>
        </authorList>
    </citation>
    <scope>IDENTIFICATION</scope>
</reference>
<evidence type="ECO:0000313" key="13">
    <source>
        <dbReference type="Ensembl" id="ENSSFAP00005015382.1"/>
    </source>
</evidence>
<feature type="transmembrane region" description="Helical" evidence="11">
    <location>
        <begin position="141"/>
        <end position="166"/>
    </location>
</feature>
<evidence type="ECO:0000256" key="11">
    <source>
        <dbReference type="SAM" id="Phobius"/>
    </source>
</evidence>
<dbReference type="PROSITE" id="PS50835">
    <property type="entry name" value="IG_LIKE"/>
    <property type="match status" value="1"/>
</dbReference>
<keyword evidence="3 11" id="KW-0812">Transmembrane</keyword>
<keyword evidence="8" id="KW-0675">Receptor</keyword>
<dbReference type="InterPro" id="IPR051713">
    <property type="entry name" value="T-cell_Activation_Regulation"/>
</dbReference>
<name>A0A672GAR2_SALFA</name>
<keyword evidence="6 11" id="KW-0472">Membrane</keyword>
<dbReference type="InterPro" id="IPR007110">
    <property type="entry name" value="Ig-like_dom"/>
</dbReference>
<dbReference type="InterPro" id="IPR036179">
    <property type="entry name" value="Ig-like_dom_sf"/>
</dbReference>
<keyword evidence="4" id="KW-0732">Signal</keyword>
<reference evidence="13" key="1">
    <citation type="submission" date="2019-06" db="EMBL/GenBank/DDBJ databases">
        <authorList>
            <consortium name="Wellcome Sanger Institute Data Sharing"/>
        </authorList>
    </citation>
    <scope>NUCLEOTIDE SEQUENCE [LARGE SCALE GENOMIC DNA]</scope>
</reference>
<dbReference type="GO" id="GO:0042130">
    <property type="term" value="P:negative regulation of T cell proliferation"/>
    <property type="evidence" value="ECO:0007669"/>
    <property type="project" value="TreeGrafter"/>
</dbReference>
<dbReference type="InterPro" id="IPR013106">
    <property type="entry name" value="Ig_V-set"/>
</dbReference>
<dbReference type="InterPro" id="IPR003599">
    <property type="entry name" value="Ig_sub"/>
</dbReference>
<evidence type="ECO:0000256" key="3">
    <source>
        <dbReference type="ARBA" id="ARBA00022692"/>
    </source>
</evidence>
<dbReference type="SUPFAM" id="SSF48726">
    <property type="entry name" value="Immunoglobulin"/>
    <property type="match status" value="1"/>
</dbReference>
<proteinExistence type="predicted"/>
<keyword evidence="2" id="KW-1003">Cell membrane</keyword>
<sequence length="198" mass="22103">MCSGVSPPGPELFRVSVKEGSDVVLPCSLSNTDLEALLFDWKKDRHKEVFLYDAGPQYSHGRSGQDQQFRGRVSHFPTELKQGNASILITNTRVADSGNYSCGFPRLQPERQIFYIQLLVGESITYPFNTLYKDIVNPSNALHCSTVALCLILINFLLMSLFLPVLTVYQDVNITVTLLNVFSFCLLDPILTSSSLFS</sequence>
<dbReference type="InParanoid" id="A0A672GAR2"/>
<protein>
    <recommendedName>
        <fullName evidence="12">Ig-like domain-containing protein</fullName>
    </recommendedName>
</protein>
<dbReference type="SMART" id="SM00409">
    <property type="entry name" value="IG"/>
    <property type="match status" value="1"/>
</dbReference>
<dbReference type="AlphaFoldDB" id="A0A672GAR2"/>
<dbReference type="Pfam" id="PF07686">
    <property type="entry name" value="V-set"/>
    <property type="match status" value="1"/>
</dbReference>
<evidence type="ECO:0000256" key="2">
    <source>
        <dbReference type="ARBA" id="ARBA00022475"/>
    </source>
</evidence>
<reference evidence="13" key="3">
    <citation type="submission" date="2025-09" db="UniProtKB">
        <authorList>
            <consortium name="Ensembl"/>
        </authorList>
    </citation>
    <scope>IDENTIFICATION</scope>
</reference>
<keyword evidence="10" id="KW-0393">Immunoglobulin domain</keyword>
<keyword evidence="9" id="KW-0325">Glycoprotein</keyword>
<feature type="transmembrane region" description="Helical" evidence="11">
    <location>
        <begin position="172"/>
        <end position="191"/>
    </location>
</feature>
<evidence type="ECO:0000256" key="8">
    <source>
        <dbReference type="ARBA" id="ARBA00023170"/>
    </source>
</evidence>
<dbReference type="InterPro" id="IPR013783">
    <property type="entry name" value="Ig-like_fold"/>
</dbReference>
<dbReference type="Proteomes" id="UP000472267">
    <property type="component" value="Chromosome 5"/>
</dbReference>
<dbReference type="PANTHER" id="PTHR25466">
    <property type="entry name" value="T-LYMPHOCYTE ACTIVATION ANTIGEN"/>
    <property type="match status" value="1"/>
</dbReference>
<dbReference type="Gene3D" id="2.60.40.10">
    <property type="entry name" value="Immunoglobulins"/>
    <property type="match status" value="1"/>
</dbReference>
<feature type="domain" description="Ig-like" evidence="12">
    <location>
        <begin position="10"/>
        <end position="102"/>
    </location>
</feature>
<dbReference type="GO" id="GO:0071222">
    <property type="term" value="P:cellular response to lipopolysaccharide"/>
    <property type="evidence" value="ECO:0007669"/>
    <property type="project" value="TreeGrafter"/>
</dbReference>
<dbReference type="GO" id="GO:0009897">
    <property type="term" value="C:external side of plasma membrane"/>
    <property type="evidence" value="ECO:0007669"/>
    <property type="project" value="TreeGrafter"/>
</dbReference>
<evidence type="ECO:0000256" key="1">
    <source>
        <dbReference type="ARBA" id="ARBA00004251"/>
    </source>
</evidence>
<evidence type="ECO:0000259" key="12">
    <source>
        <dbReference type="PROSITE" id="PS50835"/>
    </source>
</evidence>
<evidence type="ECO:0000256" key="6">
    <source>
        <dbReference type="ARBA" id="ARBA00023136"/>
    </source>
</evidence>
<keyword evidence="14" id="KW-1185">Reference proteome</keyword>
<evidence type="ECO:0000256" key="7">
    <source>
        <dbReference type="ARBA" id="ARBA00023157"/>
    </source>
</evidence>
<dbReference type="SMART" id="SM00406">
    <property type="entry name" value="IGv"/>
    <property type="match status" value="1"/>
</dbReference>
<evidence type="ECO:0000313" key="14">
    <source>
        <dbReference type="Proteomes" id="UP000472267"/>
    </source>
</evidence>
<keyword evidence="5 11" id="KW-1133">Transmembrane helix</keyword>
<comment type="subcellular location">
    <subcellularLocation>
        <location evidence="1">Cell membrane</location>
        <topology evidence="1">Single-pass type I membrane protein</topology>
    </subcellularLocation>
</comment>
<evidence type="ECO:0000256" key="9">
    <source>
        <dbReference type="ARBA" id="ARBA00023180"/>
    </source>
</evidence>
<evidence type="ECO:0000256" key="4">
    <source>
        <dbReference type="ARBA" id="ARBA00022729"/>
    </source>
</evidence>
<dbReference type="Ensembl" id="ENSSFAT00005016016.1">
    <property type="protein sequence ID" value="ENSSFAP00005015382.1"/>
    <property type="gene ID" value="ENSSFAG00005008236.1"/>
</dbReference>
<organism evidence="13 14">
    <name type="scientific">Salarias fasciatus</name>
    <name type="common">Jewelled blenny</name>
    <name type="synonym">Blennius fasciatus</name>
    <dbReference type="NCBI Taxonomy" id="181472"/>
    <lineage>
        <taxon>Eukaryota</taxon>
        <taxon>Metazoa</taxon>
        <taxon>Chordata</taxon>
        <taxon>Craniata</taxon>
        <taxon>Vertebrata</taxon>
        <taxon>Euteleostomi</taxon>
        <taxon>Actinopterygii</taxon>
        <taxon>Neopterygii</taxon>
        <taxon>Teleostei</taxon>
        <taxon>Neoteleostei</taxon>
        <taxon>Acanthomorphata</taxon>
        <taxon>Ovalentaria</taxon>
        <taxon>Blenniimorphae</taxon>
        <taxon>Blenniiformes</taxon>
        <taxon>Blennioidei</taxon>
        <taxon>Blenniidae</taxon>
        <taxon>Salariinae</taxon>
        <taxon>Salarias</taxon>
    </lineage>
</organism>
<dbReference type="GO" id="GO:0006955">
    <property type="term" value="P:immune response"/>
    <property type="evidence" value="ECO:0007669"/>
    <property type="project" value="TreeGrafter"/>
</dbReference>
<dbReference type="GO" id="GO:0007166">
    <property type="term" value="P:cell surface receptor signaling pathway"/>
    <property type="evidence" value="ECO:0007669"/>
    <property type="project" value="TreeGrafter"/>
</dbReference>
<dbReference type="GO" id="GO:0031295">
    <property type="term" value="P:T cell costimulation"/>
    <property type="evidence" value="ECO:0007669"/>
    <property type="project" value="TreeGrafter"/>
</dbReference>
<dbReference type="GO" id="GO:0042102">
    <property type="term" value="P:positive regulation of T cell proliferation"/>
    <property type="evidence" value="ECO:0007669"/>
    <property type="project" value="TreeGrafter"/>
</dbReference>
<evidence type="ECO:0000256" key="5">
    <source>
        <dbReference type="ARBA" id="ARBA00022989"/>
    </source>
</evidence>